<organism evidence="1 2">
    <name type="scientific">Symmachiella dynata</name>
    <dbReference type="NCBI Taxonomy" id="2527995"/>
    <lineage>
        <taxon>Bacteria</taxon>
        <taxon>Pseudomonadati</taxon>
        <taxon>Planctomycetota</taxon>
        <taxon>Planctomycetia</taxon>
        <taxon>Planctomycetales</taxon>
        <taxon>Planctomycetaceae</taxon>
        <taxon>Symmachiella</taxon>
    </lineage>
</organism>
<dbReference type="KEGG" id="sdyn:Mal52_40610"/>
<dbReference type="SUPFAM" id="SSF53649">
    <property type="entry name" value="Alkaline phosphatase-like"/>
    <property type="match status" value="1"/>
</dbReference>
<dbReference type="Pfam" id="PF01663">
    <property type="entry name" value="Phosphodiest"/>
    <property type="match status" value="2"/>
</dbReference>
<dbReference type="InterPro" id="IPR002591">
    <property type="entry name" value="Phosphodiest/P_Trfase"/>
</dbReference>
<gene>
    <name evidence="1" type="ORF">Mal52_40610</name>
</gene>
<protein>
    <submittedName>
        <fullName evidence="1">Type I phosphodiesterase / nucleotide pyrophosphatase</fullName>
    </submittedName>
</protein>
<dbReference type="InterPro" id="IPR019546">
    <property type="entry name" value="TAT_signal_bac_arc"/>
</dbReference>
<dbReference type="RefSeq" id="WP_145378048.1">
    <property type="nucleotide sequence ID" value="NZ_CP036276.1"/>
</dbReference>
<dbReference type="InterPro" id="IPR017850">
    <property type="entry name" value="Alkaline_phosphatase_core_sf"/>
</dbReference>
<dbReference type="PROSITE" id="PS51318">
    <property type="entry name" value="TAT"/>
    <property type="match status" value="1"/>
</dbReference>
<dbReference type="Proteomes" id="UP000319383">
    <property type="component" value="Chromosome"/>
</dbReference>
<dbReference type="Gene3D" id="3.40.720.10">
    <property type="entry name" value="Alkaline Phosphatase, subunit A"/>
    <property type="match status" value="3"/>
</dbReference>
<keyword evidence="2" id="KW-1185">Reference proteome</keyword>
<dbReference type="NCBIfam" id="TIGR01409">
    <property type="entry name" value="TAT_signal_seq"/>
    <property type="match status" value="1"/>
</dbReference>
<evidence type="ECO:0000313" key="2">
    <source>
        <dbReference type="Proteomes" id="UP000319383"/>
    </source>
</evidence>
<name>A0A517ZSV3_9PLAN</name>
<dbReference type="InterPro" id="IPR006311">
    <property type="entry name" value="TAT_signal"/>
</dbReference>
<evidence type="ECO:0000313" key="1">
    <source>
        <dbReference type="EMBL" id="QDU45567.1"/>
    </source>
</evidence>
<sequence>MTTPSEQTAAAVSRRRFLQAAASAALVAGCGKSTRPGDSTGGAGTDAPVERMIVLGVDGMDPKLLEQFVAEGRMPNCQRLMEAGSFGNLQTCDPPQSPVAWSNFISGTNPGGHGIFDFIARDPKTMQPFHSTAQPEPASGMLSLGGWQVPLSPGRIENRRQGKTFWNDLQDSGVPCTIFRVPANFPATDSDATTLSGMGTPDLQGGYGTFSYFTDHSRQRTRDVPGGNIQKVAVRDHVVECSLKGPVNSFLAEETSSEVPFQVYLDPQRPLAKIVFPDAEVLLREGEWSDWIVVKFPMLPHVVEVSGICRVLLKKAQDGFGLYVSPVNIDPSDSSMPISTPPDYAQRLVREMGYFYTQGMIEDTSALSAGILTPDEYRQQSTFVIEERMRFFEHELERFEDGFLFFYFSSLDLNSHVFWRTRDREHPAYSQELADQHGDFIPELYGKLDRAIGQAMEKADENTLLMVMSDHGFTSFRRQFNLNSWLMDNGYVGAKNPAKRGVDSYLKDVDWPNTRAYGLGINGLYLNLAGRETQGTVAQGSEAEELKSELIARLKEVRDPENGEQVIANVFRAEEIYSGPYLQDAPDLIVAYSNYYRASWDTVLGAFPRQHLLDNTDAWSGDHCVNSQIVPGVLLCNRAIQKTDPNLTDLAPTILSAFGVPVPEEMSGQNIL</sequence>
<accession>A0A517ZSV3</accession>
<dbReference type="AlphaFoldDB" id="A0A517ZSV3"/>
<dbReference type="EMBL" id="CP036276">
    <property type="protein sequence ID" value="QDU45567.1"/>
    <property type="molecule type" value="Genomic_DNA"/>
</dbReference>
<reference evidence="1 2" key="1">
    <citation type="submission" date="2019-02" db="EMBL/GenBank/DDBJ databases">
        <title>Deep-cultivation of Planctomycetes and their phenomic and genomic characterization uncovers novel biology.</title>
        <authorList>
            <person name="Wiegand S."/>
            <person name="Jogler M."/>
            <person name="Boedeker C."/>
            <person name="Pinto D."/>
            <person name="Vollmers J."/>
            <person name="Rivas-Marin E."/>
            <person name="Kohn T."/>
            <person name="Peeters S.H."/>
            <person name="Heuer A."/>
            <person name="Rast P."/>
            <person name="Oberbeckmann S."/>
            <person name="Bunk B."/>
            <person name="Jeske O."/>
            <person name="Meyerdierks A."/>
            <person name="Storesund J.E."/>
            <person name="Kallscheuer N."/>
            <person name="Luecker S."/>
            <person name="Lage O.M."/>
            <person name="Pohl T."/>
            <person name="Merkel B.J."/>
            <person name="Hornburger P."/>
            <person name="Mueller R.-W."/>
            <person name="Bruemmer F."/>
            <person name="Labrenz M."/>
            <person name="Spormann A.M."/>
            <person name="Op den Camp H."/>
            <person name="Overmann J."/>
            <person name="Amann R."/>
            <person name="Jetten M.S.M."/>
            <person name="Mascher T."/>
            <person name="Medema M.H."/>
            <person name="Devos D.P."/>
            <person name="Kaster A.-K."/>
            <person name="Ovreas L."/>
            <person name="Rohde M."/>
            <person name="Galperin M.Y."/>
            <person name="Jogler C."/>
        </authorList>
    </citation>
    <scope>NUCLEOTIDE SEQUENCE [LARGE SCALE GENOMIC DNA]</scope>
    <source>
        <strain evidence="1 2">Mal52</strain>
    </source>
</reference>
<proteinExistence type="predicted"/>